<dbReference type="EMBL" id="MN079104">
    <property type="protein sequence ID" value="QEA05559.1"/>
    <property type="molecule type" value="Genomic_DNA"/>
</dbReference>
<feature type="transmembrane region" description="Helical" evidence="1">
    <location>
        <begin position="6"/>
        <end position="31"/>
    </location>
</feature>
<sequence length="132" mass="14180">MHLQPLLHASVVIQVHVAAAVLALALGIIQFGLRRGGTLHRRVGRSWVALMALTAVSSLFIHELRVWGDWSPIHVLSLVTLATLVHAVRAVRAGHVRAHRAGMISLFVFALIGAGAFTLVPGRLLHTVFIAG</sequence>
<name>A0A5B8R8U3_9ZZZZ</name>
<feature type="transmembrane region" description="Helical" evidence="1">
    <location>
        <begin position="43"/>
        <end position="61"/>
    </location>
</feature>
<gene>
    <name evidence="2" type="ORF">KBTEX_01882</name>
</gene>
<feature type="transmembrane region" description="Helical" evidence="1">
    <location>
        <begin position="103"/>
        <end position="120"/>
    </location>
</feature>
<protein>
    <recommendedName>
        <fullName evidence="3">DUF2306 domain-containing protein</fullName>
    </recommendedName>
</protein>
<keyword evidence="1" id="KW-0812">Transmembrane</keyword>
<organism evidence="2">
    <name type="scientific">uncultured organism</name>
    <dbReference type="NCBI Taxonomy" id="155900"/>
    <lineage>
        <taxon>unclassified sequences</taxon>
        <taxon>environmental samples</taxon>
    </lineage>
</organism>
<keyword evidence="1" id="KW-1133">Transmembrane helix</keyword>
<evidence type="ECO:0008006" key="3">
    <source>
        <dbReference type="Google" id="ProtNLM"/>
    </source>
</evidence>
<dbReference type="Pfam" id="PF10067">
    <property type="entry name" value="DUF2306"/>
    <property type="match status" value="1"/>
</dbReference>
<proteinExistence type="predicted"/>
<evidence type="ECO:0000313" key="2">
    <source>
        <dbReference type="EMBL" id="QEA05559.1"/>
    </source>
</evidence>
<keyword evidence="1" id="KW-0472">Membrane</keyword>
<dbReference type="AlphaFoldDB" id="A0A5B8R8U3"/>
<reference evidence="2" key="1">
    <citation type="submission" date="2019-06" db="EMBL/GenBank/DDBJ databases">
        <authorList>
            <person name="Murdoch R.W."/>
            <person name="Fathepure B."/>
        </authorList>
    </citation>
    <scope>NUCLEOTIDE SEQUENCE</scope>
</reference>
<accession>A0A5B8R8U3</accession>
<evidence type="ECO:0000256" key="1">
    <source>
        <dbReference type="SAM" id="Phobius"/>
    </source>
</evidence>
<dbReference type="InterPro" id="IPR018750">
    <property type="entry name" value="DUF2306_membrane"/>
</dbReference>
<feature type="transmembrane region" description="Helical" evidence="1">
    <location>
        <begin position="73"/>
        <end position="91"/>
    </location>
</feature>